<dbReference type="GeneID" id="36835737"/>
<dbReference type="Gene3D" id="3.90.1150.10">
    <property type="entry name" value="Aspartate Aminotransferase, domain 1"/>
    <property type="match status" value="1"/>
</dbReference>
<dbReference type="PANTHER" id="PTHR21152:SF39">
    <property type="entry name" value="SOLUBLE HYDROGENASE, SMALL SUBUNIT"/>
    <property type="match status" value="1"/>
</dbReference>
<dbReference type="RefSeq" id="WP_054836208.1">
    <property type="nucleotide sequence ID" value="NZ_BBBA01000002.1"/>
</dbReference>
<accession>A0A2U9IVC8</accession>
<keyword evidence="7" id="KW-0808">Transferase</keyword>
<dbReference type="Gene3D" id="3.40.640.10">
    <property type="entry name" value="Type I PLP-dependent aspartate aminotransferase-like (Major domain)"/>
    <property type="match status" value="1"/>
</dbReference>
<reference evidence="8" key="2">
    <citation type="submission" date="2020-03" db="EMBL/GenBank/DDBJ databases">
        <title>Complete Genome Sequences of Extremely Thermoacidophilic, Metal-Mobilizing Type-Strain Members of the Archaeal Family Sulfolobaceae: Acidianus brierleyi DSM-1651T, Acidianus sulfidivorans DSM-18786T, Metallosphaera hakonensis DSM-7519T, and Metallosphaera prunae DSM-10039T.</title>
        <authorList>
            <person name="Counts J.A."/>
            <person name="Kelly R.M."/>
        </authorList>
    </citation>
    <scope>NUCLEOTIDE SEQUENCE [LARGE SCALE GENOMIC DNA]</scope>
    <source>
        <strain evidence="8">HO1-1</strain>
    </source>
</reference>
<evidence type="ECO:0000256" key="3">
    <source>
        <dbReference type="ARBA" id="ARBA00022898"/>
    </source>
</evidence>
<dbReference type="InterPro" id="IPR024169">
    <property type="entry name" value="SP_NH2Trfase/AEP_transaminase"/>
</dbReference>
<dbReference type="STRING" id="1293036.GCA_001315825_00542"/>
<dbReference type="EMBL" id="CP029287">
    <property type="protein sequence ID" value="AWS00010.1"/>
    <property type="molecule type" value="Genomic_DNA"/>
</dbReference>
<dbReference type="InterPro" id="IPR020578">
    <property type="entry name" value="Aminotrans_V_PyrdxlP_BS"/>
</dbReference>
<reference evidence="7 8" key="1">
    <citation type="submission" date="2018-05" db="EMBL/GenBank/DDBJ databases">
        <title>Complete Genome Sequences of Extremely Thermoacidophilic, Metal-Mobilizing Type-Strain Members of the Archaeal Family Sulfolobaceae: Acidianus brierleyi DSM-1651T, Acidianus sulfidivorans DSM-18786T, Metallosphaera hakonensis DSM-7519T, and Metallosphaera prunae DSM-10039T.</title>
        <authorList>
            <person name="Counts J.A."/>
            <person name="Kelly R.M."/>
        </authorList>
    </citation>
    <scope>NUCLEOTIDE SEQUENCE [LARGE SCALE GENOMIC DNA]</scope>
    <source>
        <strain evidence="7 8">HO1-1</strain>
    </source>
</reference>
<dbReference type="InterPro" id="IPR015422">
    <property type="entry name" value="PyrdxlP-dep_Trfase_small"/>
</dbReference>
<dbReference type="SUPFAM" id="SSF53383">
    <property type="entry name" value="PLP-dependent transferases"/>
    <property type="match status" value="1"/>
</dbReference>
<comment type="cofactor">
    <cofactor evidence="1 5">
        <name>pyridoxal 5'-phosphate</name>
        <dbReference type="ChEBI" id="CHEBI:597326"/>
    </cofactor>
</comment>
<evidence type="ECO:0000256" key="1">
    <source>
        <dbReference type="ARBA" id="ARBA00001933"/>
    </source>
</evidence>
<dbReference type="Pfam" id="PF00266">
    <property type="entry name" value="Aminotran_5"/>
    <property type="match status" value="1"/>
</dbReference>
<dbReference type="InterPro" id="IPR015424">
    <property type="entry name" value="PyrdxlP-dep_Trfase"/>
</dbReference>
<dbReference type="GO" id="GO:0004760">
    <property type="term" value="F:L-serine-pyruvate transaminase activity"/>
    <property type="evidence" value="ECO:0007669"/>
    <property type="project" value="TreeGrafter"/>
</dbReference>
<dbReference type="GO" id="GO:0008453">
    <property type="term" value="F:alanine-glyoxylate transaminase activity"/>
    <property type="evidence" value="ECO:0007669"/>
    <property type="project" value="TreeGrafter"/>
</dbReference>
<dbReference type="KEGG" id="mhk:DFR87_10305"/>
<keyword evidence="8" id="KW-1185">Reference proteome</keyword>
<name>A0A2U9IVC8_9CREN</name>
<dbReference type="PIRSF" id="PIRSF000524">
    <property type="entry name" value="SPT"/>
    <property type="match status" value="1"/>
</dbReference>
<evidence type="ECO:0000256" key="4">
    <source>
        <dbReference type="RuleBase" id="RU004075"/>
    </source>
</evidence>
<evidence type="ECO:0000313" key="7">
    <source>
        <dbReference type="EMBL" id="AWS00010.1"/>
    </source>
</evidence>
<comment type="similarity">
    <text evidence="2 4">Belongs to the class-V pyridoxal-phosphate-dependent aminotransferase family.</text>
</comment>
<dbReference type="AlphaFoldDB" id="A0A2U9IVC8"/>
<feature type="domain" description="Aminotransferase class V" evidence="6">
    <location>
        <begin position="50"/>
        <end position="314"/>
    </location>
</feature>
<protein>
    <submittedName>
        <fullName evidence="7">Aminotransferase class V-fold PLP-dependent enzyme</fullName>
    </submittedName>
</protein>
<organism evidence="7 8">
    <name type="scientific">Metallosphaera hakonensis JCM 8857 = DSM 7519</name>
    <dbReference type="NCBI Taxonomy" id="1293036"/>
    <lineage>
        <taxon>Archaea</taxon>
        <taxon>Thermoproteota</taxon>
        <taxon>Thermoprotei</taxon>
        <taxon>Sulfolobales</taxon>
        <taxon>Sulfolobaceae</taxon>
        <taxon>Metallosphaera</taxon>
    </lineage>
</organism>
<evidence type="ECO:0000259" key="6">
    <source>
        <dbReference type="Pfam" id="PF00266"/>
    </source>
</evidence>
<sequence>MMLIPGPVNVPKSVALNSTIVVNHRSEKFRNVVAELERLMKLAFSSSRVALLTGSGTLAVESMVFSLLKKDEKVVVLTYGEFSERLLDSVVKRGTSPRVYKKPFGDIFSPEEVKSILDENKDATSIAFVHNETSTGVAFRDLRKIVEIAKGRGLKVLVDSVSGFGAYEAKVNEWGIDAMATGSQKALASVPGMGLVGLSEEGVTNLQDDAPNYLNLKLHLKFQDKRETPFTPAVGVFFATLRAAELLHQEGVERRWRRHEACASYVRKIAERSGFSLLGNESNFSNTVVAGFPPISPKSMIGELMKRGIEISGGMGELREKVVRIGVLGMVDDRAVSRLRYALSDILKVDLSIEPPAECKLPESIAQEVDWDN</sequence>
<evidence type="ECO:0000313" key="8">
    <source>
        <dbReference type="Proteomes" id="UP000247586"/>
    </source>
</evidence>
<reference evidence="8" key="3">
    <citation type="submission" date="2020-03" db="EMBL/GenBank/DDBJ databases">
        <title>Sequencing and Assembly of Multiple Reported Metal-Biooxidizing Members of the Extremely Thermoacidophilic Archaeal Family Sulfolobaceae.</title>
        <authorList>
            <person name="Counts J.A."/>
            <person name="Kelly R.M."/>
        </authorList>
    </citation>
    <scope>NUCLEOTIDE SEQUENCE [LARGE SCALE GENOMIC DNA]</scope>
    <source>
        <strain evidence="8">HO1-1</strain>
    </source>
</reference>
<dbReference type="Proteomes" id="UP000247586">
    <property type="component" value="Chromosome"/>
</dbReference>
<proteinExistence type="inferred from homology"/>
<dbReference type="PROSITE" id="PS00595">
    <property type="entry name" value="AA_TRANSFER_CLASS_5"/>
    <property type="match status" value="1"/>
</dbReference>
<dbReference type="GO" id="GO:0019265">
    <property type="term" value="P:glycine biosynthetic process, by transamination of glyoxylate"/>
    <property type="evidence" value="ECO:0007669"/>
    <property type="project" value="TreeGrafter"/>
</dbReference>
<evidence type="ECO:0000256" key="2">
    <source>
        <dbReference type="ARBA" id="ARBA00009236"/>
    </source>
</evidence>
<dbReference type="InterPro" id="IPR015421">
    <property type="entry name" value="PyrdxlP-dep_Trfase_major"/>
</dbReference>
<gene>
    <name evidence="7" type="ORF">DFR87_10305</name>
</gene>
<dbReference type="OrthoDB" id="35685at2157"/>
<dbReference type="PANTHER" id="PTHR21152">
    <property type="entry name" value="AMINOTRANSFERASE CLASS V"/>
    <property type="match status" value="1"/>
</dbReference>
<evidence type="ECO:0000256" key="5">
    <source>
        <dbReference type="RuleBase" id="RU004504"/>
    </source>
</evidence>
<dbReference type="InterPro" id="IPR000192">
    <property type="entry name" value="Aminotrans_V_dom"/>
</dbReference>
<keyword evidence="7" id="KW-0032">Aminotransferase</keyword>
<keyword evidence="3" id="KW-0663">Pyridoxal phosphate</keyword>